<gene>
    <name evidence="3" type="ORF">BFC17_11165</name>
</gene>
<keyword evidence="4" id="KW-1185">Reference proteome</keyword>
<dbReference type="GO" id="GO:0005506">
    <property type="term" value="F:iron ion binding"/>
    <property type="evidence" value="ECO:0007669"/>
    <property type="project" value="InterPro"/>
</dbReference>
<dbReference type="PROSITE" id="PS00086">
    <property type="entry name" value="CYTOCHROME_P450"/>
    <property type="match status" value="1"/>
</dbReference>
<keyword evidence="2" id="KW-0560">Oxidoreductase</keyword>
<sequence length="400" mass="45658">MSEEQKQKCPVDWNPRDEYAIDHQIEVADEMRAKCPVAYSEFLGWSLFSYKDVVEASRNVDAYSSGVGTVEEIQQFIKEKGEAPAIPLRLDSPAHKDYRIMMNPYFSMKRMKEFEPSSRELAIELADNIIAKGSADAVAEYSDPYPVQSLCRLLGWDANDWRLIKEWTTTNERARVRGDMEMLKEVNTKWDAYIMDVVRARRIKPEEDISSWLLEQEKAGKPLDDAIITGILRLLLHAGHGTTTASISNVMYHLAIDQDMQARLRADPSLIPRASEEILRVDGPLVAMPRFMKEEVELNGRKLCPGDTVNMMYLGANRDPEVFENPTEIDIDAKRAPHLIWGTGPHVCLGMPLAKLELRVALEEILKRTKSFRLQDDVELRRLRYPGNSHKALPMVFEPA</sequence>
<dbReference type="Pfam" id="PF00067">
    <property type="entry name" value="p450"/>
    <property type="match status" value="1"/>
</dbReference>
<name>A0A1E8FIS1_9ALTE</name>
<comment type="caution">
    <text evidence="3">The sequence shown here is derived from an EMBL/GenBank/DDBJ whole genome shotgun (WGS) entry which is preliminary data.</text>
</comment>
<dbReference type="AlphaFoldDB" id="A0A1E8FIS1"/>
<keyword evidence="2" id="KW-0479">Metal-binding</keyword>
<dbReference type="InterPro" id="IPR036396">
    <property type="entry name" value="Cyt_P450_sf"/>
</dbReference>
<accession>A0A1E8FIS1</accession>
<dbReference type="OrthoDB" id="4258484at2"/>
<proteinExistence type="inferred from homology"/>
<dbReference type="SUPFAM" id="SSF48264">
    <property type="entry name" value="Cytochrome P450"/>
    <property type="match status" value="1"/>
</dbReference>
<evidence type="ECO:0000313" key="4">
    <source>
        <dbReference type="Proteomes" id="UP000176037"/>
    </source>
</evidence>
<dbReference type="Proteomes" id="UP000176037">
    <property type="component" value="Unassembled WGS sequence"/>
</dbReference>
<keyword evidence="2" id="KW-0349">Heme</keyword>
<dbReference type="RefSeq" id="WP_070175072.1">
    <property type="nucleotide sequence ID" value="NZ_BMJR01000008.1"/>
</dbReference>
<evidence type="ECO:0000313" key="3">
    <source>
        <dbReference type="EMBL" id="OFI35832.1"/>
    </source>
</evidence>
<dbReference type="GO" id="GO:0016705">
    <property type="term" value="F:oxidoreductase activity, acting on paired donors, with incorporation or reduction of molecular oxygen"/>
    <property type="evidence" value="ECO:0007669"/>
    <property type="project" value="InterPro"/>
</dbReference>
<reference evidence="3 4" key="1">
    <citation type="submission" date="2016-09" db="EMBL/GenBank/DDBJ databases">
        <title>Alteromonas lipolytica, a new species isolated from sea water.</title>
        <authorList>
            <person name="Wu Y.-H."/>
            <person name="Cheng H."/>
            <person name="Xu X.-W."/>
        </authorList>
    </citation>
    <scope>NUCLEOTIDE SEQUENCE [LARGE SCALE GENOMIC DNA]</scope>
    <source>
        <strain evidence="3 4">JW12</strain>
    </source>
</reference>
<dbReference type="PRINTS" id="PR00359">
    <property type="entry name" value="BP450"/>
</dbReference>
<dbReference type="InterPro" id="IPR001128">
    <property type="entry name" value="Cyt_P450"/>
</dbReference>
<dbReference type="EMBL" id="MJIC01000006">
    <property type="protein sequence ID" value="OFI35832.1"/>
    <property type="molecule type" value="Genomic_DNA"/>
</dbReference>
<evidence type="ECO:0000256" key="1">
    <source>
        <dbReference type="ARBA" id="ARBA00010617"/>
    </source>
</evidence>
<dbReference type="InterPro" id="IPR017972">
    <property type="entry name" value="Cyt_P450_CS"/>
</dbReference>
<organism evidence="3 4">
    <name type="scientific">Alteromonas lipolytica</name>
    <dbReference type="NCBI Taxonomy" id="1856405"/>
    <lineage>
        <taxon>Bacteria</taxon>
        <taxon>Pseudomonadati</taxon>
        <taxon>Pseudomonadota</taxon>
        <taxon>Gammaproteobacteria</taxon>
        <taxon>Alteromonadales</taxon>
        <taxon>Alteromonadaceae</taxon>
        <taxon>Alteromonas/Salinimonas group</taxon>
        <taxon>Alteromonas</taxon>
    </lineage>
</organism>
<dbReference type="GO" id="GO:0020037">
    <property type="term" value="F:heme binding"/>
    <property type="evidence" value="ECO:0007669"/>
    <property type="project" value="InterPro"/>
</dbReference>
<dbReference type="PANTHER" id="PTHR46696:SF6">
    <property type="entry name" value="P450, PUTATIVE (EUROFUNG)-RELATED"/>
    <property type="match status" value="1"/>
</dbReference>
<keyword evidence="2" id="KW-0408">Iron</keyword>
<dbReference type="STRING" id="1856405.BFC17_11165"/>
<evidence type="ECO:0008006" key="5">
    <source>
        <dbReference type="Google" id="ProtNLM"/>
    </source>
</evidence>
<comment type="similarity">
    <text evidence="1 2">Belongs to the cytochrome P450 family.</text>
</comment>
<protein>
    <recommendedName>
        <fullName evidence="5">Cytochrome</fullName>
    </recommendedName>
</protein>
<dbReference type="Gene3D" id="1.10.630.10">
    <property type="entry name" value="Cytochrome P450"/>
    <property type="match status" value="1"/>
</dbReference>
<keyword evidence="2" id="KW-0503">Monooxygenase</keyword>
<evidence type="ECO:0000256" key="2">
    <source>
        <dbReference type="RuleBase" id="RU000461"/>
    </source>
</evidence>
<dbReference type="PANTHER" id="PTHR46696">
    <property type="entry name" value="P450, PUTATIVE (EUROFUNG)-RELATED"/>
    <property type="match status" value="1"/>
</dbReference>
<dbReference type="GO" id="GO:0004497">
    <property type="term" value="F:monooxygenase activity"/>
    <property type="evidence" value="ECO:0007669"/>
    <property type="project" value="UniProtKB-KW"/>
</dbReference>
<dbReference type="InterPro" id="IPR002397">
    <property type="entry name" value="Cyt_P450_B"/>
</dbReference>